<evidence type="ECO:0000313" key="3">
    <source>
        <dbReference type="Proteomes" id="UP001595833"/>
    </source>
</evidence>
<gene>
    <name evidence="2" type="ORF">ACFPFM_31900</name>
</gene>
<name>A0ABV9Y6N6_9PSEU</name>
<feature type="region of interest" description="Disordered" evidence="1">
    <location>
        <begin position="69"/>
        <end position="119"/>
    </location>
</feature>
<sequence>MSVRTGQAQLGPLEADIVHDERLLLLGAEALAHSGRHVDITAWADHIATRMRDLSGGTGLSTPTQTRLHHLVTHPPGPTTPTPHNSTPTGTNRESSDLGTGDMVSSHHEGVSGAGGRSTTIHGGVNGAAWGITIGAATGDHLTISAPPQTGEPDNPR</sequence>
<evidence type="ECO:0000313" key="2">
    <source>
        <dbReference type="EMBL" id="MFC5058340.1"/>
    </source>
</evidence>
<keyword evidence="3" id="KW-1185">Reference proteome</keyword>
<feature type="compositionally biased region" description="Low complexity" evidence="1">
    <location>
        <begin position="82"/>
        <end position="92"/>
    </location>
</feature>
<reference evidence="3" key="1">
    <citation type="journal article" date="2019" name="Int. J. Syst. Evol. Microbiol.">
        <title>The Global Catalogue of Microorganisms (GCM) 10K type strain sequencing project: providing services to taxonomists for standard genome sequencing and annotation.</title>
        <authorList>
            <consortium name="The Broad Institute Genomics Platform"/>
            <consortium name="The Broad Institute Genome Sequencing Center for Infectious Disease"/>
            <person name="Wu L."/>
            <person name="Ma J."/>
        </authorList>
    </citation>
    <scope>NUCLEOTIDE SEQUENCE [LARGE SCALE GENOMIC DNA]</scope>
    <source>
        <strain evidence="3">KCTC 12848</strain>
    </source>
</reference>
<proteinExistence type="predicted"/>
<accession>A0ABV9Y6N6</accession>
<protein>
    <submittedName>
        <fullName evidence="2">Uncharacterized protein</fullName>
    </submittedName>
</protein>
<dbReference type="EMBL" id="JBHSJB010000031">
    <property type="protein sequence ID" value="MFC5058340.1"/>
    <property type="molecule type" value="Genomic_DNA"/>
</dbReference>
<organism evidence="2 3">
    <name type="scientific">Saccharothrix xinjiangensis</name>
    <dbReference type="NCBI Taxonomy" id="204798"/>
    <lineage>
        <taxon>Bacteria</taxon>
        <taxon>Bacillati</taxon>
        <taxon>Actinomycetota</taxon>
        <taxon>Actinomycetes</taxon>
        <taxon>Pseudonocardiales</taxon>
        <taxon>Pseudonocardiaceae</taxon>
        <taxon>Saccharothrix</taxon>
    </lineage>
</organism>
<comment type="caution">
    <text evidence="2">The sequence shown here is derived from an EMBL/GenBank/DDBJ whole genome shotgun (WGS) entry which is preliminary data.</text>
</comment>
<evidence type="ECO:0000256" key="1">
    <source>
        <dbReference type="SAM" id="MobiDB-lite"/>
    </source>
</evidence>
<dbReference type="RefSeq" id="WP_344037800.1">
    <property type="nucleotide sequence ID" value="NZ_BAAAKE010000008.1"/>
</dbReference>
<dbReference type="Proteomes" id="UP001595833">
    <property type="component" value="Unassembled WGS sequence"/>
</dbReference>